<name>A0AAV5JQN7_9ROSI</name>
<comment type="caution">
    <text evidence="1">The sequence shown here is derived from an EMBL/GenBank/DDBJ whole genome shotgun (WGS) entry which is preliminary data.</text>
</comment>
<dbReference type="PANTHER" id="PTHR31541:SF60">
    <property type="entry name" value="TF-B3 DOMAIN-CONTAINING PROTEIN"/>
    <property type="match status" value="1"/>
</dbReference>
<dbReference type="Pfam" id="PF03754">
    <property type="entry name" value="At2g31720-like"/>
    <property type="match status" value="1"/>
</dbReference>
<evidence type="ECO:0000313" key="2">
    <source>
        <dbReference type="Proteomes" id="UP001054252"/>
    </source>
</evidence>
<proteinExistence type="predicted"/>
<dbReference type="AlphaFoldDB" id="A0AAV5JQN7"/>
<dbReference type="EMBL" id="BPVZ01000046">
    <property type="protein sequence ID" value="GKV16909.1"/>
    <property type="molecule type" value="Genomic_DNA"/>
</dbReference>
<keyword evidence="2" id="KW-1185">Reference proteome</keyword>
<dbReference type="InterPro" id="IPR005508">
    <property type="entry name" value="At2g31720-like"/>
</dbReference>
<evidence type="ECO:0008006" key="3">
    <source>
        <dbReference type="Google" id="ProtNLM"/>
    </source>
</evidence>
<sequence length="150" mass="17195">MVVTLLWNSHGSMMDLNIMDVNGSLTLFHYSKKAPEKAIRKPKQCSFHSHCSVPPFRLDFYVSKKQRSNRGKAMMCTNTIDLLTEEEARKLDGEEGLNVVLIEPCLEKSRIHLTKWSMGNSKVFVFNEQWNSVVEGNKTLMKKNAVMQIC</sequence>
<gene>
    <name evidence="1" type="ORF">SLEP1_g27478</name>
</gene>
<evidence type="ECO:0000313" key="1">
    <source>
        <dbReference type="EMBL" id="GKV16909.1"/>
    </source>
</evidence>
<organism evidence="1 2">
    <name type="scientific">Rubroshorea leprosula</name>
    <dbReference type="NCBI Taxonomy" id="152421"/>
    <lineage>
        <taxon>Eukaryota</taxon>
        <taxon>Viridiplantae</taxon>
        <taxon>Streptophyta</taxon>
        <taxon>Embryophyta</taxon>
        <taxon>Tracheophyta</taxon>
        <taxon>Spermatophyta</taxon>
        <taxon>Magnoliopsida</taxon>
        <taxon>eudicotyledons</taxon>
        <taxon>Gunneridae</taxon>
        <taxon>Pentapetalae</taxon>
        <taxon>rosids</taxon>
        <taxon>malvids</taxon>
        <taxon>Malvales</taxon>
        <taxon>Dipterocarpaceae</taxon>
        <taxon>Rubroshorea</taxon>
    </lineage>
</organism>
<dbReference type="GO" id="GO:0003677">
    <property type="term" value="F:DNA binding"/>
    <property type="evidence" value="ECO:0007669"/>
    <property type="project" value="InterPro"/>
</dbReference>
<dbReference type="PANTHER" id="PTHR31541">
    <property type="entry name" value="B3 DOMAIN PLANT PROTEIN-RELATED"/>
    <property type="match status" value="1"/>
</dbReference>
<accession>A0AAV5JQN7</accession>
<reference evidence="1 2" key="1">
    <citation type="journal article" date="2021" name="Commun. Biol.">
        <title>The genome of Shorea leprosula (Dipterocarpaceae) highlights the ecological relevance of drought in aseasonal tropical rainforests.</title>
        <authorList>
            <person name="Ng K.K.S."/>
            <person name="Kobayashi M.J."/>
            <person name="Fawcett J.A."/>
            <person name="Hatakeyama M."/>
            <person name="Paape T."/>
            <person name="Ng C.H."/>
            <person name="Ang C.C."/>
            <person name="Tnah L.H."/>
            <person name="Lee C.T."/>
            <person name="Nishiyama T."/>
            <person name="Sese J."/>
            <person name="O'Brien M.J."/>
            <person name="Copetti D."/>
            <person name="Mohd Noor M.I."/>
            <person name="Ong R.C."/>
            <person name="Putra M."/>
            <person name="Sireger I.Z."/>
            <person name="Indrioko S."/>
            <person name="Kosugi Y."/>
            <person name="Izuno A."/>
            <person name="Isagi Y."/>
            <person name="Lee S.L."/>
            <person name="Shimizu K.K."/>
        </authorList>
    </citation>
    <scope>NUCLEOTIDE SEQUENCE [LARGE SCALE GENOMIC DNA]</scope>
    <source>
        <strain evidence="1">214</strain>
    </source>
</reference>
<dbReference type="Proteomes" id="UP001054252">
    <property type="component" value="Unassembled WGS sequence"/>
</dbReference>
<protein>
    <recommendedName>
        <fullName evidence="3">B3 domain-containing protein</fullName>
    </recommendedName>
</protein>